<evidence type="ECO:0008006" key="3">
    <source>
        <dbReference type="Google" id="ProtNLM"/>
    </source>
</evidence>
<dbReference type="SUPFAM" id="SSF53474">
    <property type="entry name" value="alpha/beta-Hydrolases"/>
    <property type="match status" value="1"/>
</dbReference>
<dbReference type="InterPro" id="IPR029058">
    <property type="entry name" value="AB_hydrolase_fold"/>
</dbReference>
<dbReference type="Gene3D" id="3.40.50.1820">
    <property type="entry name" value="alpha/beta hydrolase"/>
    <property type="match status" value="1"/>
</dbReference>
<sequence length="131" mass="14175">MALTGGPEAEAMPVAGACLLSGVYDLEPVQRSYVNDAVGMDVGTAHRNSPCHRLPLSTAQVIVARGAAETDEYARQHREFAESLRSGGQRVVDLVAAGRNHFDLPFDLGRDDTPLGCAVLEQMSLDRVRRR</sequence>
<dbReference type="RefSeq" id="WP_345085237.1">
    <property type="nucleotide sequence ID" value="NZ_BAAAWG010000008.1"/>
</dbReference>
<keyword evidence="2" id="KW-1185">Reference proteome</keyword>
<dbReference type="EMBL" id="JBHSPW010000024">
    <property type="protein sequence ID" value="MFC5897537.1"/>
    <property type="molecule type" value="Genomic_DNA"/>
</dbReference>
<evidence type="ECO:0000313" key="2">
    <source>
        <dbReference type="Proteomes" id="UP001596241"/>
    </source>
</evidence>
<evidence type="ECO:0000313" key="1">
    <source>
        <dbReference type="EMBL" id="MFC5897537.1"/>
    </source>
</evidence>
<gene>
    <name evidence="1" type="ORF">ACFP3M_32515</name>
</gene>
<name>A0ABW1FU86_9ACTN</name>
<comment type="caution">
    <text evidence="1">The sequence shown here is derived from an EMBL/GenBank/DDBJ whole genome shotgun (WGS) entry which is preliminary data.</text>
</comment>
<proteinExistence type="predicted"/>
<dbReference type="Proteomes" id="UP001596241">
    <property type="component" value="Unassembled WGS sequence"/>
</dbReference>
<organism evidence="1 2">
    <name type="scientific">Streptomyces ramulosus</name>
    <dbReference type="NCBI Taxonomy" id="47762"/>
    <lineage>
        <taxon>Bacteria</taxon>
        <taxon>Bacillati</taxon>
        <taxon>Actinomycetota</taxon>
        <taxon>Actinomycetes</taxon>
        <taxon>Kitasatosporales</taxon>
        <taxon>Streptomycetaceae</taxon>
        <taxon>Streptomyces</taxon>
    </lineage>
</organism>
<protein>
    <recommendedName>
        <fullName evidence="3">Alpha/beta hydrolase fold-3 domain-containing protein</fullName>
    </recommendedName>
</protein>
<accession>A0ABW1FU86</accession>
<reference evidence="2" key="1">
    <citation type="journal article" date="2019" name="Int. J. Syst. Evol. Microbiol.">
        <title>The Global Catalogue of Microorganisms (GCM) 10K type strain sequencing project: providing services to taxonomists for standard genome sequencing and annotation.</title>
        <authorList>
            <consortium name="The Broad Institute Genomics Platform"/>
            <consortium name="The Broad Institute Genome Sequencing Center for Infectious Disease"/>
            <person name="Wu L."/>
            <person name="Ma J."/>
        </authorList>
    </citation>
    <scope>NUCLEOTIDE SEQUENCE [LARGE SCALE GENOMIC DNA]</scope>
    <source>
        <strain evidence="2">CGMCC 1.15809</strain>
    </source>
</reference>